<dbReference type="Gene3D" id="2.60.40.730">
    <property type="entry name" value="SOR catalytic domain"/>
    <property type="match status" value="1"/>
</dbReference>
<dbReference type="InterPro" id="IPR002742">
    <property type="entry name" value="Desulfoferrodoxin_Fe-bd_dom"/>
</dbReference>
<keyword evidence="8" id="KW-1185">Reference proteome</keyword>
<dbReference type="PANTHER" id="PTHR36541">
    <property type="entry name" value="SUPEROXIDE REDUCTASE-RELATED"/>
    <property type="match status" value="1"/>
</dbReference>
<keyword evidence="4" id="KW-0249">Electron transport</keyword>
<dbReference type="SUPFAM" id="SSF49367">
    <property type="entry name" value="Superoxide reductase-like"/>
    <property type="match status" value="1"/>
</dbReference>
<evidence type="ECO:0000259" key="6">
    <source>
        <dbReference type="Pfam" id="PF01880"/>
    </source>
</evidence>
<dbReference type="Proteomes" id="UP000434409">
    <property type="component" value="Unassembled WGS sequence"/>
</dbReference>
<dbReference type="RefSeq" id="WP_154476348.1">
    <property type="nucleotide sequence ID" value="NZ_VULY01000018.1"/>
</dbReference>
<proteinExistence type="inferred from homology"/>
<sequence length="122" mass="13577">MTRFFKDTNSSNIFNQLTNAPVNGDLALTELTANTTDAAQEKHVPEVTVEGNRVEVCVGSVIHPMLEEHFITGIYIETEQGSQYKALNPGEEPKAVFLLTEGDRLIAAYENCNLHGLWKKEL</sequence>
<dbReference type="PANTHER" id="PTHR36541:SF1">
    <property type="entry name" value="SUPEROXIDE REDUCTASE-RELATED"/>
    <property type="match status" value="1"/>
</dbReference>
<dbReference type="GO" id="GO:0005506">
    <property type="term" value="F:iron ion binding"/>
    <property type="evidence" value="ECO:0007669"/>
    <property type="project" value="InterPro"/>
</dbReference>
<dbReference type="GO" id="GO:0016491">
    <property type="term" value="F:oxidoreductase activity"/>
    <property type="evidence" value="ECO:0007669"/>
    <property type="project" value="InterPro"/>
</dbReference>
<evidence type="ECO:0000256" key="1">
    <source>
        <dbReference type="ARBA" id="ARBA00005941"/>
    </source>
</evidence>
<dbReference type="EMBL" id="VULY01000018">
    <property type="protein sequence ID" value="MSR93387.1"/>
    <property type="molecule type" value="Genomic_DNA"/>
</dbReference>
<accession>A0A6N7UZS0</accession>
<reference evidence="7 8" key="1">
    <citation type="submission" date="2019-08" db="EMBL/GenBank/DDBJ databases">
        <title>In-depth cultivation of the pig gut microbiome towards novel bacterial diversity and tailored functional studies.</title>
        <authorList>
            <person name="Wylensek D."/>
            <person name="Hitch T.C.A."/>
            <person name="Clavel T."/>
        </authorList>
    </citation>
    <scope>NUCLEOTIDE SEQUENCE [LARGE SCALE GENOMIC DNA]</scope>
    <source>
        <strain evidence="7 8">68-1-5</strain>
    </source>
</reference>
<dbReference type="Pfam" id="PF01880">
    <property type="entry name" value="Desulfoferrodox"/>
    <property type="match status" value="1"/>
</dbReference>
<organism evidence="7 8">
    <name type="scientific">Suipraeoptans intestinalis</name>
    <dbReference type="NCBI Taxonomy" id="2606628"/>
    <lineage>
        <taxon>Bacteria</taxon>
        <taxon>Bacillati</taxon>
        <taxon>Bacillota</taxon>
        <taxon>Clostridia</taxon>
        <taxon>Lachnospirales</taxon>
        <taxon>Lachnospiraceae</taxon>
        <taxon>Suipraeoptans</taxon>
    </lineage>
</organism>
<dbReference type="InterPro" id="IPR036073">
    <property type="entry name" value="Desulfoferrodoxin_Fe-bd_dom_sf"/>
</dbReference>
<evidence type="ECO:0000256" key="2">
    <source>
        <dbReference type="ARBA" id="ARBA00022448"/>
    </source>
</evidence>
<comment type="caution">
    <text evidence="7">The sequence shown here is derived from an EMBL/GenBank/DDBJ whole genome shotgun (WGS) entry which is preliminary data.</text>
</comment>
<keyword evidence="2" id="KW-0813">Transport</keyword>
<dbReference type="AlphaFoldDB" id="A0A6N7UZS0"/>
<evidence type="ECO:0000256" key="5">
    <source>
        <dbReference type="ARBA" id="ARBA00023004"/>
    </source>
</evidence>
<evidence type="ECO:0000313" key="8">
    <source>
        <dbReference type="Proteomes" id="UP000434409"/>
    </source>
</evidence>
<comment type="similarity">
    <text evidence="1">Belongs to the desulfoferrodoxin family.</text>
</comment>
<protein>
    <submittedName>
        <fullName evidence="7">Desulfoferrodoxin</fullName>
    </submittedName>
</protein>
<dbReference type="InterPro" id="IPR051233">
    <property type="entry name" value="Desulfoferrodoxin_SOR"/>
</dbReference>
<keyword evidence="5" id="KW-0408">Iron</keyword>
<evidence type="ECO:0000313" key="7">
    <source>
        <dbReference type="EMBL" id="MSR93387.1"/>
    </source>
</evidence>
<gene>
    <name evidence="7" type="ORF">FYJ34_03660</name>
</gene>
<name>A0A6N7UZS0_9FIRM</name>
<evidence type="ECO:0000256" key="4">
    <source>
        <dbReference type="ARBA" id="ARBA00022982"/>
    </source>
</evidence>
<feature type="domain" description="Desulfoferrodoxin ferrous iron-binding" evidence="6">
    <location>
        <begin position="36"/>
        <end position="120"/>
    </location>
</feature>
<evidence type="ECO:0000256" key="3">
    <source>
        <dbReference type="ARBA" id="ARBA00022723"/>
    </source>
</evidence>
<keyword evidence="3" id="KW-0479">Metal-binding</keyword>